<dbReference type="AlphaFoldDB" id="A0A3P7QKJ5"/>
<accession>A0A3P7QKJ5</accession>
<organism evidence="2 3">
    <name type="scientific">Dibothriocephalus latus</name>
    <name type="common">Fish tapeworm</name>
    <name type="synonym">Diphyllobothrium latum</name>
    <dbReference type="NCBI Taxonomy" id="60516"/>
    <lineage>
        <taxon>Eukaryota</taxon>
        <taxon>Metazoa</taxon>
        <taxon>Spiralia</taxon>
        <taxon>Lophotrochozoa</taxon>
        <taxon>Platyhelminthes</taxon>
        <taxon>Cestoda</taxon>
        <taxon>Eucestoda</taxon>
        <taxon>Diphyllobothriidea</taxon>
        <taxon>Diphyllobothriidae</taxon>
        <taxon>Dibothriocephalus</taxon>
    </lineage>
</organism>
<evidence type="ECO:0000313" key="2">
    <source>
        <dbReference type="EMBL" id="VDN31446.1"/>
    </source>
</evidence>
<evidence type="ECO:0000313" key="3">
    <source>
        <dbReference type="Proteomes" id="UP000281553"/>
    </source>
</evidence>
<keyword evidence="3" id="KW-1185">Reference proteome</keyword>
<keyword evidence="1" id="KW-1133">Transmembrane helix</keyword>
<gene>
    <name evidence="2" type="ORF">DILT_LOCUS15751</name>
</gene>
<feature type="transmembrane region" description="Helical" evidence="1">
    <location>
        <begin position="71"/>
        <end position="95"/>
    </location>
</feature>
<reference evidence="2 3" key="1">
    <citation type="submission" date="2018-11" db="EMBL/GenBank/DDBJ databases">
        <authorList>
            <consortium name="Pathogen Informatics"/>
        </authorList>
    </citation>
    <scope>NUCLEOTIDE SEQUENCE [LARGE SCALE GENOMIC DNA]</scope>
</reference>
<proteinExistence type="predicted"/>
<keyword evidence="1" id="KW-0812">Transmembrane</keyword>
<sequence length="130" mass="14283">MSQLLAWKKGMEGRANVIAVPPLVSKPIVELYWCPETVAVAIELLVDCPVARDTLRPLSRSIVWRSVWVKAVGWFALVLALLATLTAELLAPCLWEKPRGIEKSEGEEADGVEACASVEASFERFCGETQ</sequence>
<dbReference type="EMBL" id="UYRU01080858">
    <property type="protein sequence ID" value="VDN31446.1"/>
    <property type="molecule type" value="Genomic_DNA"/>
</dbReference>
<protein>
    <submittedName>
        <fullName evidence="2">Uncharacterized protein</fullName>
    </submittedName>
</protein>
<dbReference type="Proteomes" id="UP000281553">
    <property type="component" value="Unassembled WGS sequence"/>
</dbReference>
<keyword evidence="1" id="KW-0472">Membrane</keyword>
<name>A0A3P7QKJ5_DIBLA</name>
<evidence type="ECO:0000256" key="1">
    <source>
        <dbReference type="SAM" id="Phobius"/>
    </source>
</evidence>